<evidence type="ECO:0000313" key="3">
    <source>
        <dbReference type="Proteomes" id="UP000306196"/>
    </source>
</evidence>
<dbReference type="AlphaFoldDB" id="A0A5R8KGF1"/>
<evidence type="ECO:0000259" key="1">
    <source>
        <dbReference type="Pfam" id="PF00899"/>
    </source>
</evidence>
<dbReference type="GO" id="GO:0016779">
    <property type="term" value="F:nucleotidyltransferase activity"/>
    <property type="evidence" value="ECO:0007669"/>
    <property type="project" value="UniProtKB-KW"/>
</dbReference>
<reference evidence="2 3" key="1">
    <citation type="submission" date="2019-05" db="EMBL/GenBank/DDBJ databases">
        <title>Verrucobacter flavum gen. nov., sp. nov. a new member of the family Verrucomicrobiaceae.</title>
        <authorList>
            <person name="Szuroczki S."/>
            <person name="Abbaszade G."/>
            <person name="Szabo A."/>
            <person name="Felfoldi T."/>
            <person name="Schumann P."/>
            <person name="Boka K."/>
            <person name="Keki Z."/>
            <person name="Toumi M."/>
            <person name="Toth E."/>
        </authorList>
    </citation>
    <scope>NUCLEOTIDE SEQUENCE [LARGE SCALE GENOMIC DNA]</scope>
    <source>
        <strain evidence="2 3">MG-N-17</strain>
    </source>
</reference>
<keyword evidence="2" id="KW-0548">Nucleotidyltransferase</keyword>
<dbReference type="SUPFAM" id="SSF69572">
    <property type="entry name" value="Activating enzymes of the ubiquitin-like proteins"/>
    <property type="match status" value="1"/>
</dbReference>
<dbReference type="InterPro" id="IPR035985">
    <property type="entry name" value="Ubiquitin-activating_enz"/>
</dbReference>
<dbReference type="OrthoDB" id="2746358at2"/>
<dbReference type="Pfam" id="PF00899">
    <property type="entry name" value="ThiF"/>
    <property type="match status" value="1"/>
</dbReference>
<proteinExistence type="predicted"/>
<dbReference type="InterPro" id="IPR000594">
    <property type="entry name" value="ThiF_NAD_FAD-bd"/>
</dbReference>
<feature type="domain" description="THIF-type NAD/FAD binding fold" evidence="1">
    <location>
        <begin position="175"/>
        <end position="432"/>
    </location>
</feature>
<keyword evidence="2" id="KW-0808">Transferase</keyword>
<dbReference type="PANTHER" id="PTHR43267">
    <property type="entry name" value="TRNA THREONYLCARBAMOYLADENOSINE DEHYDRATASE"/>
    <property type="match status" value="1"/>
</dbReference>
<accession>A0A5R8KGF1</accession>
<dbReference type="Proteomes" id="UP000306196">
    <property type="component" value="Unassembled WGS sequence"/>
</dbReference>
<gene>
    <name evidence="2" type="ORF">FEM03_07465</name>
</gene>
<dbReference type="GO" id="GO:0061504">
    <property type="term" value="P:cyclic threonylcarbamoyladenosine biosynthetic process"/>
    <property type="evidence" value="ECO:0007669"/>
    <property type="project" value="TreeGrafter"/>
</dbReference>
<organism evidence="2 3">
    <name type="scientific">Phragmitibacter flavus</name>
    <dbReference type="NCBI Taxonomy" id="2576071"/>
    <lineage>
        <taxon>Bacteria</taxon>
        <taxon>Pseudomonadati</taxon>
        <taxon>Verrucomicrobiota</taxon>
        <taxon>Verrucomicrobiia</taxon>
        <taxon>Verrucomicrobiales</taxon>
        <taxon>Verrucomicrobiaceae</taxon>
        <taxon>Phragmitibacter</taxon>
    </lineage>
</organism>
<protein>
    <submittedName>
        <fullName evidence="2">ThiF family adenylyltransferase</fullName>
    </submittedName>
</protein>
<dbReference type="InterPro" id="IPR045886">
    <property type="entry name" value="ThiF/MoeB/HesA"/>
</dbReference>
<keyword evidence="3" id="KW-1185">Reference proteome</keyword>
<dbReference type="GO" id="GO:0008641">
    <property type="term" value="F:ubiquitin-like modifier activating enzyme activity"/>
    <property type="evidence" value="ECO:0007669"/>
    <property type="project" value="InterPro"/>
</dbReference>
<dbReference type="Gene3D" id="3.40.50.720">
    <property type="entry name" value="NAD(P)-binding Rossmann-like Domain"/>
    <property type="match status" value="1"/>
</dbReference>
<dbReference type="EMBL" id="VAUV01000005">
    <property type="protein sequence ID" value="TLD71360.1"/>
    <property type="molecule type" value="Genomic_DNA"/>
</dbReference>
<dbReference type="GO" id="GO:0061503">
    <property type="term" value="F:tRNA threonylcarbamoyladenosine dehydratase"/>
    <property type="evidence" value="ECO:0007669"/>
    <property type="project" value="TreeGrafter"/>
</dbReference>
<evidence type="ECO:0000313" key="2">
    <source>
        <dbReference type="EMBL" id="TLD71360.1"/>
    </source>
</evidence>
<comment type="caution">
    <text evidence="2">The sequence shown here is derived from an EMBL/GenBank/DDBJ whole genome shotgun (WGS) entry which is preliminary data.</text>
</comment>
<name>A0A5R8KGF1_9BACT</name>
<dbReference type="PANTHER" id="PTHR43267:SF1">
    <property type="entry name" value="TRNA THREONYLCARBAMOYLADENOSINE DEHYDRATASE"/>
    <property type="match status" value="1"/>
</dbReference>
<sequence length="459" mass="50712">MKRLLRLTANQHETLRRHLFPGDGKEAVALARCGRRSGESEHVLMAHEVFLVPHSDCRVREPDCVYWPPAVGHELYDRAAAKSMGILKIHSHPAGFDRFSHLDDQSDKELFQSLHSWTDDGLPHASAVMLPDGKMFGRFVGPSGEFHLIDRISVIGDHIRLFDREQNRAIDDAQLRTAQAFGDQTTLLLKRLRVAVVGCSGTGSWVIEQLVRLGVGQLVIVDPDVVERKNLNRIVNSNLSQAERKASKVAALAAALRAHGTGTEITPLEGLLFDEGIAKAVAGCDVVFGCMDKFEGRDRLNRLAVFYLLAYIDLGVRLDADGKGGIDNVCGAVHYLLPDGSSLLSRGCYSSETLRVEALLRTDPAQYKAELDEGYIKGAKVDSPAVISVNGFCASMAVNELLARLHPYRENRLEDERFHSFDLRNCDWTQREEGAACKLLAKKAGRGDMTPFLDCITDV</sequence>